<dbReference type="GO" id="GO:0004340">
    <property type="term" value="F:glucokinase activity"/>
    <property type="evidence" value="ECO:0007669"/>
    <property type="project" value="UniProtKB-EC"/>
</dbReference>
<evidence type="ECO:0000256" key="3">
    <source>
        <dbReference type="ARBA" id="ARBA00014701"/>
    </source>
</evidence>
<dbReference type="PANTHER" id="PTHR18964:SF173">
    <property type="entry name" value="GLUCOKINASE"/>
    <property type="match status" value="1"/>
</dbReference>
<evidence type="ECO:0000256" key="5">
    <source>
        <dbReference type="ARBA" id="ARBA00022741"/>
    </source>
</evidence>
<dbReference type="GO" id="GO:0005524">
    <property type="term" value="F:ATP binding"/>
    <property type="evidence" value="ECO:0007669"/>
    <property type="project" value="UniProtKB-KW"/>
</dbReference>
<dbReference type="Gene3D" id="3.30.420.40">
    <property type="match status" value="2"/>
</dbReference>
<evidence type="ECO:0000256" key="8">
    <source>
        <dbReference type="ARBA" id="ARBA00032386"/>
    </source>
</evidence>
<dbReference type="InterPro" id="IPR004654">
    <property type="entry name" value="ROK_glcA"/>
</dbReference>
<keyword evidence="4 9" id="KW-0808">Transferase</keyword>
<dbReference type="Pfam" id="PF00480">
    <property type="entry name" value="ROK"/>
    <property type="match status" value="1"/>
</dbReference>
<dbReference type="PANTHER" id="PTHR18964">
    <property type="entry name" value="ROK (REPRESSOR, ORF, KINASE) FAMILY"/>
    <property type="match status" value="1"/>
</dbReference>
<dbReference type="Proteomes" id="UP000199013">
    <property type="component" value="Unassembled WGS sequence"/>
</dbReference>
<keyword evidence="5" id="KW-0547">Nucleotide-binding</keyword>
<evidence type="ECO:0000313" key="10">
    <source>
        <dbReference type="Proteomes" id="UP000199013"/>
    </source>
</evidence>
<protein>
    <recommendedName>
        <fullName evidence="3">Glucokinase</fullName>
        <ecNumber evidence="2">2.7.1.2</ecNumber>
    </recommendedName>
    <alternativeName>
        <fullName evidence="8">Glucose kinase</fullName>
    </alternativeName>
</protein>
<evidence type="ECO:0000256" key="4">
    <source>
        <dbReference type="ARBA" id="ARBA00022679"/>
    </source>
</evidence>
<dbReference type="GO" id="GO:0005737">
    <property type="term" value="C:cytoplasm"/>
    <property type="evidence" value="ECO:0007669"/>
    <property type="project" value="InterPro"/>
</dbReference>
<evidence type="ECO:0000256" key="6">
    <source>
        <dbReference type="ARBA" id="ARBA00022777"/>
    </source>
</evidence>
<dbReference type="EC" id="2.7.1.2" evidence="2"/>
<dbReference type="SUPFAM" id="SSF53067">
    <property type="entry name" value="Actin-like ATPase domain"/>
    <property type="match status" value="1"/>
</dbReference>
<dbReference type="InterPro" id="IPR049874">
    <property type="entry name" value="ROK_cs"/>
</dbReference>
<evidence type="ECO:0000256" key="1">
    <source>
        <dbReference type="ARBA" id="ARBA00006479"/>
    </source>
</evidence>
<dbReference type="PROSITE" id="PS01125">
    <property type="entry name" value="ROK"/>
    <property type="match status" value="1"/>
</dbReference>
<dbReference type="InterPro" id="IPR000600">
    <property type="entry name" value="ROK"/>
</dbReference>
<keyword evidence="10" id="KW-1185">Reference proteome</keyword>
<comment type="similarity">
    <text evidence="1">Belongs to the ROK (NagC/XylR) family.</text>
</comment>
<evidence type="ECO:0000256" key="2">
    <source>
        <dbReference type="ARBA" id="ARBA00012323"/>
    </source>
</evidence>
<dbReference type="InterPro" id="IPR043129">
    <property type="entry name" value="ATPase_NBD"/>
</dbReference>
<dbReference type="AlphaFoldDB" id="A0A1C3P7Y4"/>
<dbReference type="NCBIfam" id="TIGR00744">
    <property type="entry name" value="ROK_glcA_fam"/>
    <property type="match status" value="1"/>
</dbReference>
<proteinExistence type="inferred from homology"/>
<organism evidence="9 10">
    <name type="scientific">Candidatus Protofrankia californiensis</name>
    <dbReference type="NCBI Taxonomy" id="1839754"/>
    <lineage>
        <taxon>Bacteria</taxon>
        <taxon>Bacillati</taxon>
        <taxon>Actinomycetota</taxon>
        <taxon>Actinomycetes</taxon>
        <taxon>Frankiales</taxon>
        <taxon>Frankiaceae</taxon>
        <taxon>Protofrankia</taxon>
    </lineage>
</organism>
<sequence length="276" mass="28657">MADLINAVVGELRAAVAPRPVRAVGIGAAGLIDRDRSHVLFAPNLAWRDEPLRDEVSVRTGLPVVVENDANAMAWGEYRFGAGRGQHDLVCVTVGTGVGGGIVLDGRLYRGRFGLGGEIGHMQLVAGGRPCGCGNRGCLESYGSGNALVRKARELVMTSPAAGRRLLELADGDVTVLTGPAVTEAAREGDPLAVKCFEDVGTWLGRAMASLASVLDPGLFVLGGGVSEAGDLLLVPARVEFANSLSARRYRPEAQIVVARLGAQGGIIGAADLARR</sequence>
<dbReference type="GO" id="GO:0006096">
    <property type="term" value="P:glycolytic process"/>
    <property type="evidence" value="ECO:0007669"/>
    <property type="project" value="InterPro"/>
</dbReference>
<accession>A0A1C3P7Y4</accession>
<evidence type="ECO:0000313" key="9">
    <source>
        <dbReference type="EMBL" id="SBW25964.1"/>
    </source>
</evidence>
<name>A0A1C3P7Y4_9ACTN</name>
<reference evidence="10" key="1">
    <citation type="submission" date="2016-02" db="EMBL/GenBank/DDBJ databases">
        <authorList>
            <person name="Wibberg D."/>
        </authorList>
    </citation>
    <scope>NUCLEOTIDE SEQUENCE [LARGE SCALE GENOMIC DNA]</scope>
</reference>
<keyword evidence="6 9" id="KW-0418">Kinase</keyword>
<dbReference type="EMBL" id="FLUV01001981">
    <property type="protein sequence ID" value="SBW25964.1"/>
    <property type="molecule type" value="Genomic_DNA"/>
</dbReference>
<evidence type="ECO:0000256" key="7">
    <source>
        <dbReference type="ARBA" id="ARBA00022840"/>
    </source>
</evidence>
<keyword evidence="7" id="KW-0067">ATP-binding</keyword>
<gene>
    <name evidence="9" type="ORF">FDG2_4737</name>
</gene>